<dbReference type="Gene3D" id="3.40.50.2300">
    <property type="match status" value="1"/>
</dbReference>
<dbReference type="PANTHER" id="PTHR45339">
    <property type="entry name" value="HYBRID SIGNAL TRANSDUCTION HISTIDINE KINASE J"/>
    <property type="match status" value="1"/>
</dbReference>
<dbReference type="EMBL" id="CP029479">
    <property type="protein sequence ID" value="AWM78781.1"/>
    <property type="molecule type" value="Genomic_DNA"/>
</dbReference>
<evidence type="ECO:0000256" key="3">
    <source>
        <dbReference type="PROSITE-ProRule" id="PRU00169"/>
    </source>
</evidence>
<dbReference type="GO" id="GO:0000160">
    <property type="term" value="P:phosphorelay signal transduction system"/>
    <property type="evidence" value="ECO:0007669"/>
    <property type="project" value="UniProtKB-KW"/>
</dbReference>
<keyword evidence="6" id="KW-1185">Reference proteome</keyword>
<reference evidence="6" key="1">
    <citation type="submission" date="2018-05" db="EMBL/GenBank/DDBJ databases">
        <title>Genome sequencing of Phenylobacterium sp. HYN0004.</title>
        <authorList>
            <person name="Yi H."/>
            <person name="Baek C."/>
        </authorList>
    </citation>
    <scope>NUCLEOTIDE SEQUENCE [LARGE SCALE GENOMIC DNA]</scope>
    <source>
        <strain evidence="6">HYN0004</strain>
    </source>
</reference>
<dbReference type="SUPFAM" id="SSF52172">
    <property type="entry name" value="CheY-like"/>
    <property type="match status" value="1"/>
</dbReference>
<organism evidence="5 6">
    <name type="scientific">Phenylobacterium parvum</name>
    <dbReference type="NCBI Taxonomy" id="2201350"/>
    <lineage>
        <taxon>Bacteria</taxon>
        <taxon>Pseudomonadati</taxon>
        <taxon>Pseudomonadota</taxon>
        <taxon>Alphaproteobacteria</taxon>
        <taxon>Caulobacterales</taxon>
        <taxon>Caulobacteraceae</taxon>
        <taxon>Phenylobacterium</taxon>
    </lineage>
</organism>
<protein>
    <submittedName>
        <fullName evidence="5">Response regulator</fullName>
    </submittedName>
</protein>
<evidence type="ECO:0000313" key="6">
    <source>
        <dbReference type="Proteomes" id="UP000247763"/>
    </source>
</evidence>
<accession>A0A2Z3HZJ9</accession>
<keyword evidence="1 3" id="KW-0597">Phosphoprotein</keyword>
<evidence type="ECO:0000259" key="4">
    <source>
        <dbReference type="PROSITE" id="PS50110"/>
    </source>
</evidence>
<dbReference type="SMART" id="SM00448">
    <property type="entry name" value="REC"/>
    <property type="match status" value="1"/>
</dbReference>
<dbReference type="Proteomes" id="UP000247763">
    <property type="component" value="Chromosome"/>
</dbReference>
<proteinExistence type="predicted"/>
<dbReference type="PROSITE" id="PS50110">
    <property type="entry name" value="RESPONSE_REGULATORY"/>
    <property type="match status" value="1"/>
</dbReference>
<evidence type="ECO:0000313" key="5">
    <source>
        <dbReference type="EMBL" id="AWM78781.1"/>
    </source>
</evidence>
<gene>
    <name evidence="5" type="ORF">HYN04_07885</name>
</gene>
<dbReference type="KEGG" id="phb:HYN04_07885"/>
<sequence>MDVLFVEDNEMNRRVVKDMLGVAGVRVDEAPEAMTGLRMIDEGDYDLILMDLRMPGMDGLTAIRHIRARPDDKARLPVIVVTADTSLTIREDCLAAGADDVVLKPVSMNLLFDAMGRTMTARDGDGPILE</sequence>
<name>A0A2Z3HZJ9_9CAUL</name>
<dbReference type="OrthoDB" id="9808843at2"/>
<keyword evidence="2" id="KW-0902">Two-component regulatory system</keyword>
<dbReference type="AlphaFoldDB" id="A0A2Z3HZJ9"/>
<dbReference type="Pfam" id="PF00072">
    <property type="entry name" value="Response_reg"/>
    <property type="match status" value="1"/>
</dbReference>
<feature type="modified residue" description="4-aspartylphosphate" evidence="3">
    <location>
        <position position="51"/>
    </location>
</feature>
<dbReference type="InterPro" id="IPR011006">
    <property type="entry name" value="CheY-like_superfamily"/>
</dbReference>
<feature type="domain" description="Response regulatory" evidence="4">
    <location>
        <begin position="2"/>
        <end position="119"/>
    </location>
</feature>
<evidence type="ECO:0000256" key="1">
    <source>
        <dbReference type="ARBA" id="ARBA00022553"/>
    </source>
</evidence>
<dbReference type="InterPro" id="IPR001789">
    <property type="entry name" value="Sig_transdc_resp-reg_receiver"/>
</dbReference>
<dbReference type="PANTHER" id="PTHR45339:SF1">
    <property type="entry name" value="HYBRID SIGNAL TRANSDUCTION HISTIDINE KINASE J"/>
    <property type="match status" value="1"/>
</dbReference>
<dbReference type="CDD" id="cd17546">
    <property type="entry name" value="REC_hyHK_CKI1_RcsC-like"/>
    <property type="match status" value="1"/>
</dbReference>
<evidence type="ECO:0000256" key="2">
    <source>
        <dbReference type="ARBA" id="ARBA00023012"/>
    </source>
</evidence>